<dbReference type="Pfam" id="PF00440">
    <property type="entry name" value="TetR_N"/>
    <property type="match status" value="1"/>
</dbReference>
<evidence type="ECO:0000313" key="5">
    <source>
        <dbReference type="EMBL" id="MDQ0349124.1"/>
    </source>
</evidence>
<evidence type="ECO:0000256" key="1">
    <source>
        <dbReference type="ARBA" id="ARBA00023125"/>
    </source>
</evidence>
<dbReference type="PROSITE" id="PS50977">
    <property type="entry name" value="HTH_TETR_2"/>
    <property type="match status" value="1"/>
</dbReference>
<dbReference type="RefSeq" id="WP_307062556.1">
    <property type="nucleotide sequence ID" value="NZ_JAUSUH010000009.1"/>
</dbReference>
<reference evidence="5 6" key="1">
    <citation type="submission" date="2023-07" db="EMBL/GenBank/DDBJ databases">
        <title>Genomic Encyclopedia of Type Strains, Phase IV (KMG-IV): sequencing the most valuable type-strain genomes for metagenomic binning, comparative biology and taxonomic classification.</title>
        <authorList>
            <person name="Goeker M."/>
        </authorList>
    </citation>
    <scope>NUCLEOTIDE SEQUENCE [LARGE SCALE GENOMIC DNA]</scope>
    <source>
        <strain evidence="5 6">DSM 1277</strain>
    </source>
</reference>
<dbReference type="InterPro" id="IPR041474">
    <property type="entry name" value="NicS_C"/>
</dbReference>
<evidence type="ECO:0000259" key="4">
    <source>
        <dbReference type="PROSITE" id="PS50977"/>
    </source>
</evidence>
<organism evidence="5 6">
    <name type="scientific">Ancylobacter vacuolatus</name>
    <dbReference type="NCBI Taxonomy" id="223389"/>
    <lineage>
        <taxon>Bacteria</taxon>
        <taxon>Pseudomonadati</taxon>
        <taxon>Pseudomonadota</taxon>
        <taxon>Alphaproteobacteria</taxon>
        <taxon>Hyphomicrobiales</taxon>
        <taxon>Xanthobacteraceae</taxon>
        <taxon>Ancylobacter</taxon>
    </lineage>
</organism>
<protein>
    <submittedName>
        <fullName evidence="5">AcrR family transcriptional regulator</fullName>
    </submittedName>
</protein>
<feature type="DNA-binding region" description="H-T-H motif" evidence="2">
    <location>
        <begin position="51"/>
        <end position="70"/>
    </location>
</feature>
<dbReference type="EMBL" id="JAUSUH010000009">
    <property type="protein sequence ID" value="MDQ0349124.1"/>
    <property type="molecule type" value="Genomic_DNA"/>
</dbReference>
<dbReference type="InterPro" id="IPR009057">
    <property type="entry name" value="Homeodomain-like_sf"/>
</dbReference>
<sequence length="230" mass="25687">MSSAPSENAAPENAALPPARTPGKRNAAATRQRILDVALAEFAEHGFSGSRIERIAAGASANVGMIYHYFGNKDDLYLAALEASYKIIRDREQTLDIAHADPRQALKALVELTFDFLSTDPHFVRLIMNENLMMGRTAQRSATIPHMTRPLLEQLRTLLARGQKEKIFHREMDAEDLYISILGLCFIHVSNRYTLGSMFQHDFAAPDWLARRKAIVVDVVTRSIVATPAR</sequence>
<name>A0ABU0DL40_9HYPH</name>
<dbReference type="Proteomes" id="UP001238467">
    <property type="component" value="Unassembled WGS sequence"/>
</dbReference>
<feature type="region of interest" description="Disordered" evidence="3">
    <location>
        <begin position="1"/>
        <end position="27"/>
    </location>
</feature>
<feature type="domain" description="HTH tetR-type" evidence="4">
    <location>
        <begin position="28"/>
        <end position="88"/>
    </location>
</feature>
<gene>
    <name evidence="5" type="ORF">J2S76_003568</name>
</gene>
<dbReference type="PANTHER" id="PTHR30328:SF54">
    <property type="entry name" value="HTH-TYPE TRANSCRIPTIONAL REPRESSOR SCO4008"/>
    <property type="match status" value="1"/>
</dbReference>
<dbReference type="Pfam" id="PF17938">
    <property type="entry name" value="TetR_C_29"/>
    <property type="match status" value="1"/>
</dbReference>
<dbReference type="SUPFAM" id="SSF46689">
    <property type="entry name" value="Homeodomain-like"/>
    <property type="match status" value="1"/>
</dbReference>
<dbReference type="InterPro" id="IPR001647">
    <property type="entry name" value="HTH_TetR"/>
</dbReference>
<dbReference type="PRINTS" id="PR00455">
    <property type="entry name" value="HTHTETR"/>
</dbReference>
<evidence type="ECO:0000256" key="2">
    <source>
        <dbReference type="PROSITE-ProRule" id="PRU00335"/>
    </source>
</evidence>
<proteinExistence type="predicted"/>
<keyword evidence="6" id="KW-1185">Reference proteome</keyword>
<dbReference type="InterPro" id="IPR036271">
    <property type="entry name" value="Tet_transcr_reg_TetR-rel_C_sf"/>
</dbReference>
<dbReference type="Gene3D" id="1.10.357.10">
    <property type="entry name" value="Tetracycline Repressor, domain 2"/>
    <property type="match status" value="1"/>
</dbReference>
<dbReference type="PANTHER" id="PTHR30328">
    <property type="entry name" value="TRANSCRIPTIONAL REPRESSOR"/>
    <property type="match status" value="1"/>
</dbReference>
<accession>A0ABU0DL40</accession>
<comment type="caution">
    <text evidence="5">The sequence shown here is derived from an EMBL/GenBank/DDBJ whole genome shotgun (WGS) entry which is preliminary data.</text>
</comment>
<keyword evidence="1 2" id="KW-0238">DNA-binding</keyword>
<evidence type="ECO:0000256" key="3">
    <source>
        <dbReference type="SAM" id="MobiDB-lite"/>
    </source>
</evidence>
<dbReference type="SUPFAM" id="SSF48498">
    <property type="entry name" value="Tetracyclin repressor-like, C-terminal domain"/>
    <property type="match status" value="1"/>
</dbReference>
<evidence type="ECO:0000313" key="6">
    <source>
        <dbReference type="Proteomes" id="UP001238467"/>
    </source>
</evidence>
<feature type="compositionally biased region" description="Low complexity" evidence="3">
    <location>
        <begin position="1"/>
        <end position="18"/>
    </location>
</feature>
<dbReference type="InterPro" id="IPR050109">
    <property type="entry name" value="HTH-type_TetR-like_transc_reg"/>
</dbReference>